<dbReference type="Gene3D" id="3.60.15.10">
    <property type="entry name" value="Ribonuclease Z/Hydroxyacylglutathione hydrolase-like"/>
    <property type="match status" value="1"/>
</dbReference>
<dbReference type="EMBL" id="CP136051">
    <property type="protein sequence ID" value="WOK09059.1"/>
    <property type="molecule type" value="Genomic_DNA"/>
</dbReference>
<evidence type="ECO:0000313" key="3">
    <source>
        <dbReference type="Proteomes" id="UP001302349"/>
    </source>
</evidence>
<organism evidence="2 3">
    <name type="scientific">Imperialibacter roseus</name>
    <dbReference type="NCBI Taxonomy" id="1324217"/>
    <lineage>
        <taxon>Bacteria</taxon>
        <taxon>Pseudomonadati</taxon>
        <taxon>Bacteroidota</taxon>
        <taxon>Cytophagia</taxon>
        <taxon>Cytophagales</taxon>
        <taxon>Flammeovirgaceae</taxon>
        <taxon>Imperialibacter</taxon>
    </lineage>
</organism>
<dbReference type="CDD" id="cd07721">
    <property type="entry name" value="yflN-like_MBL-fold"/>
    <property type="match status" value="1"/>
</dbReference>
<dbReference type="InterPro" id="IPR050855">
    <property type="entry name" value="NDM-1-like"/>
</dbReference>
<feature type="domain" description="Metallo-beta-lactamase" evidence="1">
    <location>
        <begin position="18"/>
        <end position="219"/>
    </location>
</feature>
<dbReference type="InterPro" id="IPR036866">
    <property type="entry name" value="RibonucZ/Hydroxyglut_hydro"/>
</dbReference>
<dbReference type="RefSeq" id="WP_317491683.1">
    <property type="nucleotide sequence ID" value="NZ_CP136051.1"/>
</dbReference>
<keyword evidence="3" id="KW-1185">Reference proteome</keyword>
<gene>
    <name evidence="2" type="ORF">RT717_10475</name>
</gene>
<dbReference type="SMART" id="SM00849">
    <property type="entry name" value="Lactamase_B"/>
    <property type="match status" value="1"/>
</dbReference>
<dbReference type="InterPro" id="IPR001279">
    <property type="entry name" value="Metallo-B-lactamas"/>
</dbReference>
<dbReference type="PANTHER" id="PTHR42951">
    <property type="entry name" value="METALLO-BETA-LACTAMASE DOMAIN-CONTAINING"/>
    <property type="match status" value="1"/>
</dbReference>
<reference evidence="2 3" key="1">
    <citation type="journal article" date="2023" name="Microbiol. Resour. Announc.">
        <title>Complete Genome Sequence of Imperialibacter roseus strain P4T.</title>
        <authorList>
            <person name="Tizabi D.R."/>
            <person name="Bachvaroff T."/>
            <person name="Hill R.T."/>
        </authorList>
    </citation>
    <scope>NUCLEOTIDE SEQUENCE [LARGE SCALE GENOMIC DNA]</scope>
    <source>
        <strain evidence="2 3">P4T</strain>
    </source>
</reference>
<accession>A0ABZ0IY51</accession>
<dbReference type="SUPFAM" id="SSF56281">
    <property type="entry name" value="Metallo-hydrolase/oxidoreductase"/>
    <property type="match status" value="1"/>
</dbReference>
<name>A0ABZ0IY51_9BACT</name>
<dbReference type="Proteomes" id="UP001302349">
    <property type="component" value="Chromosome"/>
</dbReference>
<proteinExistence type="predicted"/>
<evidence type="ECO:0000313" key="2">
    <source>
        <dbReference type="EMBL" id="WOK09059.1"/>
    </source>
</evidence>
<dbReference type="Pfam" id="PF00753">
    <property type="entry name" value="Lactamase_B"/>
    <property type="match status" value="1"/>
</dbReference>
<protein>
    <submittedName>
        <fullName evidence="2">MBL fold metallo-hydrolase</fullName>
    </submittedName>
</protein>
<dbReference type="PANTHER" id="PTHR42951:SF15">
    <property type="entry name" value="METALLO-BETA-LACTAMASE SUPERFAMILY PROTEIN"/>
    <property type="match status" value="1"/>
</dbReference>
<evidence type="ECO:0000259" key="1">
    <source>
        <dbReference type="SMART" id="SM00849"/>
    </source>
</evidence>
<sequence length="248" mass="27767">MSFHILEIKFNFNGTEEAIYPTVIQSGNETLLIDCGYEGFLPKLEEELCEVNLSFNELTGILITHHDIDHMGSLFEIKAKYPHLKVWSSDLEAGYIDGSKKSLRLIQAEDTYDQLPVAYKEGARYFIDQLKRMKAVPVDKVFGLNKEGELLEGVEVIHTPGHVSIYLTHRQTLIAADAVVVENGELEIANPQFTLDMPTALASVKKLERLAIDRLVCYHGGLFGRDASAALLNLTKRYKATQVKANTV</sequence>